<keyword evidence="1" id="KW-0378">Hydrolase</keyword>
<keyword evidence="2" id="KW-0443">Lipid metabolism</keyword>
<keyword evidence="2" id="KW-0442">Lipid degradation</keyword>
<reference evidence="3" key="1">
    <citation type="journal article" date="2023" name="Mol. Phylogenet. Evol.">
        <title>Genome-scale phylogeny and comparative genomics of the fungal order Sordariales.</title>
        <authorList>
            <person name="Hensen N."/>
            <person name="Bonometti L."/>
            <person name="Westerberg I."/>
            <person name="Brannstrom I.O."/>
            <person name="Guillou S."/>
            <person name="Cros-Aarteil S."/>
            <person name="Calhoun S."/>
            <person name="Haridas S."/>
            <person name="Kuo A."/>
            <person name="Mondo S."/>
            <person name="Pangilinan J."/>
            <person name="Riley R."/>
            <person name="LaButti K."/>
            <person name="Andreopoulos B."/>
            <person name="Lipzen A."/>
            <person name="Chen C."/>
            <person name="Yan M."/>
            <person name="Daum C."/>
            <person name="Ng V."/>
            <person name="Clum A."/>
            <person name="Steindorff A."/>
            <person name="Ohm R.A."/>
            <person name="Martin F."/>
            <person name="Silar P."/>
            <person name="Natvig D.O."/>
            <person name="Lalanne C."/>
            <person name="Gautier V."/>
            <person name="Ament-Velasquez S.L."/>
            <person name="Kruys A."/>
            <person name="Hutchinson M.I."/>
            <person name="Powell A.J."/>
            <person name="Barry K."/>
            <person name="Miller A.N."/>
            <person name="Grigoriev I.V."/>
            <person name="Debuchy R."/>
            <person name="Gladieux P."/>
            <person name="Hiltunen Thoren M."/>
            <person name="Johannesson H."/>
        </authorList>
    </citation>
    <scope>NUCLEOTIDE SEQUENCE</scope>
    <source>
        <strain evidence="3">CBS 731.68</strain>
    </source>
</reference>
<proteinExistence type="predicted"/>
<dbReference type="RefSeq" id="XP_062648165.1">
    <property type="nucleotide sequence ID" value="XM_062787144.1"/>
</dbReference>
<dbReference type="PANTHER" id="PTHR24185">
    <property type="entry name" value="CALCIUM-INDEPENDENT PHOSPHOLIPASE A2-GAMMA"/>
    <property type="match status" value="1"/>
</dbReference>
<comment type="caution">
    <text evidence="3">The sequence shown here is derived from an EMBL/GenBank/DDBJ whole genome shotgun (WGS) entry which is preliminary data.</text>
</comment>
<dbReference type="InterPro" id="IPR016035">
    <property type="entry name" value="Acyl_Trfase/lysoPLipase"/>
</dbReference>
<sequence>MFKTYDVEPAWRDFLIWEVARATSAVTTFFDPIRIGRDGIEFIDAAFGYNNACEILRQEAEKVVPEKHTSCVVSIGNGLKGAIGINSKPFTRLQALANLATSSRAVHSQLQESFAAEKPQKYWRFDEDVAIGEINMTIGGSRKPSLHTHTHTHAITSTRMLRFRRSIAVPIP</sequence>
<dbReference type="GO" id="GO:0016020">
    <property type="term" value="C:membrane"/>
    <property type="evidence" value="ECO:0007669"/>
    <property type="project" value="TreeGrafter"/>
</dbReference>
<evidence type="ECO:0000313" key="3">
    <source>
        <dbReference type="EMBL" id="KAK4124394.1"/>
    </source>
</evidence>
<protein>
    <submittedName>
        <fullName evidence="3">Uncharacterized protein</fullName>
    </submittedName>
</protein>
<name>A0AAN6U1D7_9PEZI</name>
<accession>A0AAN6U1D7</accession>
<dbReference type="Proteomes" id="UP001302602">
    <property type="component" value="Unassembled WGS sequence"/>
</dbReference>
<dbReference type="GO" id="GO:0047499">
    <property type="term" value="F:calcium-independent phospholipase A2 activity"/>
    <property type="evidence" value="ECO:0007669"/>
    <property type="project" value="TreeGrafter"/>
</dbReference>
<dbReference type="PANTHER" id="PTHR24185:SF1">
    <property type="entry name" value="CALCIUM-INDEPENDENT PHOSPHOLIPASE A2-GAMMA"/>
    <property type="match status" value="1"/>
</dbReference>
<dbReference type="EMBL" id="MU853227">
    <property type="protein sequence ID" value="KAK4124394.1"/>
    <property type="molecule type" value="Genomic_DNA"/>
</dbReference>
<evidence type="ECO:0000313" key="4">
    <source>
        <dbReference type="Proteomes" id="UP001302602"/>
    </source>
</evidence>
<dbReference type="GO" id="GO:0016042">
    <property type="term" value="P:lipid catabolic process"/>
    <property type="evidence" value="ECO:0007669"/>
    <property type="project" value="UniProtKB-KW"/>
</dbReference>
<dbReference type="AlphaFoldDB" id="A0AAN6U1D7"/>
<evidence type="ECO:0000256" key="2">
    <source>
        <dbReference type="ARBA" id="ARBA00022963"/>
    </source>
</evidence>
<dbReference type="SUPFAM" id="SSF52151">
    <property type="entry name" value="FabD/lysophospholipase-like"/>
    <property type="match status" value="1"/>
</dbReference>
<gene>
    <name evidence="3" type="ORF">N657DRAFT_389755</name>
</gene>
<organism evidence="3 4">
    <name type="scientific">Parathielavia appendiculata</name>
    <dbReference type="NCBI Taxonomy" id="2587402"/>
    <lineage>
        <taxon>Eukaryota</taxon>
        <taxon>Fungi</taxon>
        <taxon>Dikarya</taxon>
        <taxon>Ascomycota</taxon>
        <taxon>Pezizomycotina</taxon>
        <taxon>Sordariomycetes</taxon>
        <taxon>Sordariomycetidae</taxon>
        <taxon>Sordariales</taxon>
        <taxon>Chaetomiaceae</taxon>
        <taxon>Parathielavia</taxon>
    </lineage>
</organism>
<dbReference type="GO" id="GO:0019369">
    <property type="term" value="P:arachidonate metabolic process"/>
    <property type="evidence" value="ECO:0007669"/>
    <property type="project" value="TreeGrafter"/>
</dbReference>
<evidence type="ECO:0000256" key="1">
    <source>
        <dbReference type="ARBA" id="ARBA00022801"/>
    </source>
</evidence>
<dbReference type="Gene3D" id="3.40.1090.10">
    <property type="entry name" value="Cytosolic phospholipase A2 catalytic domain"/>
    <property type="match status" value="1"/>
</dbReference>
<dbReference type="GeneID" id="87823914"/>
<keyword evidence="4" id="KW-1185">Reference proteome</keyword>
<reference evidence="3" key="2">
    <citation type="submission" date="2023-05" db="EMBL/GenBank/DDBJ databases">
        <authorList>
            <consortium name="Lawrence Berkeley National Laboratory"/>
            <person name="Steindorff A."/>
            <person name="Hensen N."/>
            <person name="Bonometti L."/>
            <person name="Westerberg I."/>
            <person name="Brannstrom I.O."/>
            <person name="Guillou S."/>
            <person name="Cros-Aarteil S."/>
            <person name="Calhoun S."/>
            <person name="Haridas S."/>
            <person name="Kuo A."/>
            <person name="Mondo S."/>
            <person name="Pangilinan J."/>
            <person name="Riley R."/>
            <person name="Labutti K."/>
            <person name="Andreopoulos B."/>
            <person name="Lipzen A."/>
            <person name="Chen C."/>
            <person name="Yanf M."/>
            <person name="Daum C."/>
            <person name="Ng V."/>
            <person name="Clum A."/>
            <person name="Ohm R."/>
            <person name="Martin F."/>
            <person name="Silar P."/>
            <person name="Natvig D."/>
            <person name="Lalanne C."/>
            <person name="Gautier V."/>
            <person name="Ament-Velasquez S.L."/>
            <person name="Kruys A."/>
            <person name="Hutchinson M.I."/>
            <person name="Powell A.J."/>
            <person name="Barry K."/>
            <person name="Miller A.N."/>
            <person name="Grigoriev I.V."/>
            <person name="Debuchy R."/>
            <person name="Gladieux P."/>
            <person name="Thoren M.H."/>
            <person name="Johannesson H."/>
        </authorList>
    </citation>
    <scope>NUCLEOTIDE SEQUENCE</scope>
    <source>
        <strain evidence="3">CBS 731.68</strain>
    </source>
</reference>